<feature type="transmembrane region" description="Helical" evidence="1">
    <location>
        <begin position="20"/>
        <end position="42"/>
    </location>
</feature>
<evidence type="ECO:0000313" key="3">
    <source>
        <dbReference type="Proteomes" id="UP000798808"/>
    </source>
</evidence>
<accession>A0ABW9RJR9</accession>
<gene>
    <name evidence="2" type="ORF">E1163_05215</name>
</gene>
<feature type="transmembrane region" description="Helical" evidence="1">
    <location>
        <begin position="62"/>
        <end position="83"/>
    </location>
</feature>
<evidence type="ECO:0000313" key="2">
    <source>
        <dbReference type="EMBL" id="MTI24339.1"/>
    </source>
</evidence>
<comment type="caution">
    <text evidence="2">The sequence shown here is derived from an EMBL/GenBank/DDBJ whole genome shotgun (WGS) entry which is preliminary data.</text>
</comment>
<evidence type="ECO:0000256" key="1">
    <source>
        <dbReference type="SAM" id="Phobius"/>
    </source>
</evidence>
<keyword evidence="1" id="KW-1133">Transmembrane helix</keyword>
<dbReference type="Proteomes" id="UP000798808">
    <property type="component" value="Unassembled WGS sequence"/>
</dbReference>
<keyword evidence="3" id="KW-1185">Reference proteome</keyword>
<proteinExistence type="predicted"/>
<protein>
    <submittedName>
        <fullName evidence="2">Transposase</fullName>
    </submittedName>
</protein>
<feature type="transmembrane region" description="Helical" evidence="1">
    <location>
        <begin position="90"/>
        <end position="111"/>
    </location>
</feature>
<dbReference type="EMBL" id="SMLW01000398">
    <property type="protein sequence ID" value="MTI24339.1"/>
    <property type="molecule type" value="Genomic_DNA"/>
</dbReference>
<reference evidence="2 3" key="1">
    <citation type="submission" date="2019-02" db="EMBL/GenBank/DDBJ databases">
        <authorList>
            <person name="Goldberg S.R."/>
            <person name="Haltli B.A."/>
            <person name="Correa H."/>
            <person name="Russell K.G."/>
        </authorList>
    </citation>
    <scope>NUCLEOTIDE SEQUENCE [LARGE SCALE GENOMIC DNA]</scope>
    <source>
        <strain evidence="2 3">JCM 16186</strain>
    </source>
</reference>
<organism evidence="2 3">
    <name type="scientific">Fulvivirga kasyanovii</name>
    <dbReference type="NCBI Taxonomy" id="396812"/>
    <lineage>
        <taxon>Bacteria</taxon>
        <taxon>Pseudomonadati</taxon>
        <taxon>Bacteroidota</taxon>
        <taxon>Cytophagia</taxon>
        <taxon>Cytophagales</taxon>
        <taxon>Fulvivirgaceae</taxon>
        <taxon>Fulvivirga</taxon>
    </lineage>
</organism>
<keyword evidence="1" id="KW-0812">Transmembrane</keyword>
<sequence>MNAITANYLSKAEIWLLGTILLYFLMNGAQLFETAVLVPKWIARPPESFGLLADKNGMSLKAFWIIFHSIHEVVFIAAIVFCWKLGAVRNWLLVLFAVHFLVRVWTLSYFAPNIIEFQKIAETSASATDLVKRANLWKTLNYIRVGLFIGVSMALVPLYFKLLELNRSID</sequence>
<dbReference type="RefSeq" id="WP_155170223.1">
    <property type="nucleotide sequence ID" value="NZ_BAAAFL010000053.1"/>
</dbReference>
<name>A0ABW9RJR9_9BACT</name>
<feature type="transmembrane region" description="Helical" evidence="1">
    <location>
        <begin position="142"/>
        <end position="160"/>
    </location>
</feature>
<keyword evidence="1" id="KW-0472">Membrane</keyword>